<evidence type="ECO:0000313" key="8">
    <source>
        <dbReference type="EMBL" id="GFS53528.1"/>
    </source>
</evidence>
<dbReference type="InterPro" id="IPR048395">
    <property type="entry name" value="Glyco_hydro_31_C"/>
</dbReference>
<reference evidence="8" key="1">
    <citation type="submission" date="2020-08" db="EMBL/GenBank/DDBJ databases">
        <title>Multicomponent nature underlies the extraordinary mechanical properties of spider dragline silk.</title>
        <authorList>
            <person name="Kono N."/>
            <person name="Nakamura H."/>
            <person name="Mori M."/>
            <person name="Yoshida Y."/>
            <person name="Ohtoshi R."/>
            <person name="Malay A.D."/>
            <person name="Moran D.A.P."/>
            <person name="Tomita M."/>
            <person name="Numata K."/>
            <person name="Arakawa K."/>
        </authorList>
    </citation>
    <scope>NUCLEOTIDE SEQUENCE</scope>
</reference>
<dbReference type="CDD" id="cd06592">
    <property type="entry name" value="GH31_NET37"/>
    <property type="match status" value="1"/>
</dbReference>
<dbReference type="PANTHER" id="PTHR43053:SF4">
    <property type="entry name" value="MYOGENESIS-REGULATING GLYCOSIDASE"/>
    <property type="match status" value="1"/>
</dbReference>
<dbReference type="InterPro" id="IPR011009">
    <property type="entry name" value="Kinase-like_dom_sf"/>
</dbReference>
<protein>
    <submittedName>
        <fullName evidence="8">Myogenesis-regulating glycosidase</fullName>
    </submittedName>
</protein>
<dbReference type="AlphaFoldDB" id="A0A8X6INI8"/>
<feature type="domain" description="Glycoside hydrolase family 31 TIM barrel" evidence="5">
    <location>
        <begin position="420"/>
        <end position="552"/>
    </location>
</feature>
<dbReference type="InterPro" id="IPR002575">
    <property type="entry name" value="Aminoglycoside_PTrfase"/>
</dbReference>
<feature type="domain" description="Glycosyl hydrolase family 31 C-terminal" evidence="7">
    <location>
        <begin position="717"/>
        <end position="779"/>
    </location>
</feature>
<dbReference type="EMBL" id="BMAV01026812">
    <property type="protein sequence ID" value="GFS53528.1"/>
    <property type="molecule type" value="Genomic_DNA"/>
</dbReference>
<dbReference type="SUPFAM" id="SSF56112">
    <property type="entry name" value="Protein kinase-like (PK-like)"/>
    <property type="match status" value="1"/>
</dbReference>
<dbReference type="SUPFAM" id="SSF51011">
    <property type="entry name" value="Glycosyl hydrolase domain"/>
    <property type="match status" value="1"/>
</dbReference>
<gene>
    <name evidence="8" type="primary">MYORG</name>
    <name evidence="8" type="ORF">TNIN_98781</name>
</gene>
<dbReference type="Gene3D" id="3.90.1200.10">
    <property type="match status" value="1"/>
</dbReference>
<dbReference type="InterPro" id="IPR050985">
    <property type="entry name" value="Alpha-glycosidase_related"/>
</dbReference>
<evidence type="ECO:0000256" key="2">
    <source>
        <dbReference type="ARBA" id="ARBA00022801"/>
    </source>
</evidence>
<keyword evidence="9" id="KW-1185">Reference proteome</keyword>
<dbReference type="Gene3D" id="2.60.40.1180">
    <property type="entry name" value="Golgi alpha-mannosidase II"/>
    <property type="match status" value="1"/>
</dbReference>
<dbReference type="Gene3D" id="3.20.20.80">
    <property type="entry name" value="Glycosidases"/>
    <property type="match status" value="1"/>
</dbReference>
<name>A0A8X6INI8_9ARAC</name>
<dbReference type="SUPFAM" id="SSF51445">
    <property type="entry name" value="(Trans)glycosidases"/>
    <property type="match status" value="1"/>
</dbReference>
<dbReference type="Pfam" id="PF01636">
    <property type="entry name" value="APH"/>
    <property type="match status" value="1"/>
</dbReference>
<evidence type="ECO:0000256" key="3">
    <source>
        <dbReference type="ARBA" id="ARBA00023295"/>
    </source>
</evidence>
<feature type="domain" description="Aminoglycoside phosphotransferase" evidence="6">
    <location>
        <begin position="909"/>
        <end position="1131"/>
    </location>
</feature>
<feature type="transmembrane region" description="Helical" evidence="4">
    <location>
        <begin position="155"/>
        <end position="177"/>
    </location>
</feature>
<dbReference type="InterPro" id="IPR013780">
    <property type="entry name" value="Glyco_hydro_b"/>
</dbReference>
<evidence type="ECO:0000259" key="7">
    <source>
        <dbReference type="Pfam" id="PF21365"/>
    </source>
</evidence>
<dbReference type="OrthoDB" id="10070917at2759"/>
<keyword evidence="4" id="KW-0812">Transmembrane</keyword>
<evidence type="ECO:0000313" key="9">
    <source>
        <dbReference type="Proteomes" id="UP000886998"/>
    </source>
</evidence>
<evidence type="ECO:0000256" key="1">
    <source>
        <dbReference type="ARBA" id="ARBA00007806"/>
    </source>
</evidence>
<comment type="similarity">
    <text evidence="1">Belongs to the glycosyl hydrolase 31 family.</text>
</comment>
<dbReference type="Proteomes" id="UP000886998">
    <property type="component" value="Unassembled WGS sequence"/>
</dbReference>
<dbReference type="InterPro" id="IPR017853">
    <property type="entry name" value="GH"/>
</dbReference>
<dbReference type="GO" id="GO:0005975">
    <property type="term" value="P:carbohydrate metabolic process"/>
    <property type="evidence" value="ECO:0007669"/>
    <property type="project" value="InterPro"/>
</dbReference>
<dbReference type="Pfam" id="PF21365">
    <property type="entry name" value="Glyco_hydro_31_3rd"/>
    <property type="match status" value="1"/>
</dbReference>
<evidence type="ECO:0000256" key="4">
    <source>
        <dbReference type="SAM" id="Phobius"/>
    </source>
</evidence>
<comment type="caution">
    <text evidence="8">The sequence shown here is derived from an EMBL/GenBank/DDBJ whole genome shotgun (WGS) entry which is preliminary data.</text>
</comment>
<keyword evidence="2" id="KW-0378">Hydrolase</keyword>
<organism evidence="8 9">
    <name type="scientific">Trichonephila inaurata madagascariensis</name>
    <dbReference type="NCBI Taxonomy" id="2747483"/>
    <lineage>
        <taxon>Eukaryota</taxon>
        <taxon>Metazoa</taxon>
        <taxon>Ecdysozoa</taxon>
        <taxon>Arthropoda</taxon>
        <taxon>Chelicerata</taxon>
        <taxon>Arachnida</taxon>
        <taxon>Araneae</taxon>
        <taxon>Araneomorphae</taxon>
        <taxon>Entelegynae</taxon>
        <taxon>Araneoidea</taxon>
        <taxon>Nephilidae</taxon>
        <taxon>Trichonephila</taxon>
        <taxon>Trichonephila inaurata</taxon>
    </lineage>
</organism>
<dbReference type="InterPro" id="IPR000322">
    <property type="entry name" value="Glyco_hydro_31_TIM"/>
</dbReference>
<evidence type="ECO:0000259" key="5">
    <source>
        <dbReference type="Pfam" id="PF01055"/>
    </source>
</evidence>
<dbReference type="PANTHER" id="PTHR43053">
    <property type="entry name" value="GLYCOSIDASE FAMILY 31"/>
    <property type="match status" value="1"/>
</dbReference>
<proteinExistence type="inferred from homology"/>
<keyword evidence="4" id="KW-1133">Transmembrane helix</keyword>
<dbReference type="Pfam" id="PF01055">
    <property type="entry name" value="Glyco_hydro_31_2nd"/>
    <property type="match status" value="1"/>
</dbReference>
<accession>A0A8X6INI8</accession>
<sequence length="1205" mass="136971">MWPNNDRLSFSSVNNFYNLPGHDDVWQLRKPDGAESIEMHQRTAASNDDLSSLDSWAQTVMTSRSSLASSMISIDSYGTGISSVNTTPGDSPLSTPMAKKKKLNIKPSLKLNLDNVTWTTTKQKRRRHKYKKNIQASSAKVRAVMKQSKTPQFRFRMILLTLFGLIVTIVSFTWHMYQQQLLQIAIGDKIRFHEGRRILHLLKDDGQELVAANLGDGIPNDLNPYQCDIHNTLARAKICEEWKYRAKLHVNFSHTANLSCYNVHWTSLAWNTVLRDCIALKSAHWYGMGLQRGLQWPLRITPGESSHPLVTGDGVEEMFGGIIDRYWLSSDGVAVFVEPDVPLYVSINKDYLCLEARRSEDFPYQTVHPIALKYTICTGKDMRSLHQDMMLNYRSLLADTSNRVFLMSPIWVASPRKALSQESIQEFANRIMEHTSKLLGFLLFDSRWQSLEGSLDFNETNFPNPREILKILHNKGFRVLLTIHPFVCLPSRIFEQATADRLLVSDKWKKVPLLTKWQNKVCGLLDFTNNVTSSWFLDRLLKLKEKYGIDGFVFTGGQTTYLPRYYSYHVSSVNPDLFLPHYLSLANKLNSILGTEVGFLSQNFPGFVRLTPRTVSWDSLSGLGSVIPEILTLGILGYPLVNPGSVGGDGSGEIPSKELYLRWMELVVFLPIVQFTIAPGDYDQEVVDAVYHLFSIREEHVLPIYKAALEQFPETAAPLVRPLWWIAPKDAHAQMCGSQFLVGEEIMVAPILEDGRRTRDIYLPAGWWKDHLLDEVRRGVDIHRRMLAIYGDTCVSKHTMSRRTGTFSNRSSFDKGFATAQSGAQSCDREADITDIETAIKGNRRRNIHDVTNEFNVSIGTVPNIATNILKYRKVAKEHHNPYISQLPEDGYTLKITNAVRSAMEGNFDSIHSALLHLNKKGIRAPLPIQNLEGKTWKLEKVPLLNEEINISGPKLCGVHLLTFIPGVPVSTVDYTTDLLYQWGLLLAKFHNAVQDFDHSGFQNKTIFWNLEHIPQLRNFMDGMEEHRKKLVLSVLDKYPSEIEKNMDRLPRGVIHGDFNENNVLVRTKTTEDNKTVVSVDGVLDFEDMHHGTFVWDVGLMLAYTLLECKTMDPLEGAGHALAGYLRLRPLSPLEIFVLKTCMESRICQSLVLCAHSYRTDPTNAYLLSSAKQGWSRLEQICSTSKEDLLQKWKEIQEKYASKNV</sequence>
<evidence type="ECO:0000259" key="6">
    <source>
        <dbReference type="Pfam" id="PF01636"/>
    </source>
</evidence>
<keyword evidence="4" id="KW-0472">Membrane</keyword>
<dbReference type="GO" id="GO:0004553">
    <property type="term" value="F:hydrolase activity, hydrolyzing O-glycosyl compounds"/>
    <property type="evidence" value="ECO:0007669"/>
    <property type="project" value="InterPro"/>
</dbReference>
<keyword evidence="3 8" id="KW-0326">Glycosidase</keyword>